<reference evidence="1 2" key="1">
    <citation type="journal article" date="2022" name="Front. Microbiol.">
        <title>Identification and characterization of a novel class of self-sufficient cytochrome P450 hydroxylase involved in cyclohexanecarboxylate degradation in Paraburkholderia terrae strain KU-64.</title>
        <authorList>
            <person name="Yamamoto T."/>
            <person name="Hasegawa Y."/>
            <person name="Iwaki H."/>
        </authorList>
    </citation>
    <scope>NUCLEOTIDE SEQUENCE [LARGE SCALE GENOMIC DNA]</scope>
    <source>
        <strain evidence="1 2">KU-64</strain>
    </source>
</reference>
<proteinExistence type="predicted"/>
<organism evidence="1 2">
    <name type="scientific">Paraburkholderia terrae</name>
    <dbReference type="NCBI Taxonomy" id="311230"/>
    <lineage>
        <taxon>Bacteria</taxon>
        <taxon>Pseudomonadati</taxon>
        <taxon>Pseudomonadota</taxon>
        <taxon>Betaproteobacteria</taxon>
        <taxon>Burkholderiales</taxon>
        <taxon>Burkholderiaceae</taxon>
        <taxon>Paraburkholderia</taxon>
    </lineage>
</organism>
<dbReference type="Proteomes" id="UP001319874">
    <property type="component" value="Chromosome 1"/>
</dbReference>
<dbReference type="RefSeq" id="WP_229511861.1">
    <property type="nucleotide sequence ID" value="NZ_AP024955.1"/>
</dbReference>
<evidence type="ECO:0000313" key="2">
    <source>
        <dbReference type="Proteomes" id="UP001319874"/>
    </source>
</evidence>
<gene>
    <name evidence="1" type="ORF">PTKU64_21840</name>
</gene>
<evidence type="ECO:0008006" key="3">
    <source>
        <dbReference type="Google" id="ProtNLM"/>
    </source>
</evidence>
<protein>
    <recommendedName>
        <fullName evidence="3">HNH endonuclease</fullName>
    </recommendedName>
</protein>
<sequence>MKSTRAAKAKRLAQLTALEAGLETFAFHCAIHGPEALSDTAHGWCIECRQMTIDQRSAKLQHRAEYRAEYRAENLGPLRAAAAARAYATRSTYNLVNGFTERNLPASYETERETIERFYAKCPEGHQVDHRTPVNGRTVSGLHCASNLVPVPRLLNGMKSAQFDSDNFRDQRPANAFPGGAWDPELTEQEWAGVELLVRRYGCDRDASVRNVQAQVARQREAYLASLAV</sequence>
<evidence type="ECO:0000313" key="1">
    <source>
        <dbReference type="EMBL" id="BCZ78509.1"/>
    </source>
</evidence>
<accession>A0ABM7TVE5</accession>
<keyword evidence="2" id="KW-1185">Reference proteome</keyword>
<name>A0ABM7TVE5_9BURK</name>
<dbReference type="EMBL" id="AP024955">
    <property type="protein sequence ID" value="BCZ78509.1"/>
    <property type="molecule type" value="Genomic_DNA"/>
</dbReference>